<dbReference type="Proteomes" id="UP001652394">
    <property type="component" value="Unassembled WGS sequence"/>
</dbReference>
<keyword evidence="2" id="KW-1185">Reference proteome</keyword>
<dbReference type="RefSeq" id="WP_059068415.1">
    <property type="nucleotide sequence ID" value="NZ_JAOQJX010000002.1"/>
</dbReference>
<protein>
    <submittedName>
        <fullName evidence="1">Siphovirus ReqiPepy6 Gp37-like family protein</fullName>
    </submittedName>
</protein>
<sequence length="333" mass="37949">MNLIWTDQYGRAMGYVSNANIDFEVGESKDSINDFEVEFKRYNWNNEIGIGTIMYSSHTEFGGIVKEIYTDTSANAITAKGYTWRGMMTKKIISPPAGQDYAYANGEINSIIKSFVEKEFPGMFYGVSTDSGVTINNFKFERYCTLHDGIVKMLKSVGYRIDIRYIEGSASEIGYVRVQAVPIVDYSSEYEFSNDNNMNFTMTDNKRGINHLICLGKGELKDRIVVHLYANQNNDIVRTQYYKGVDEITEVYDSNGSEKEELIKNGTEKLEKSRNHKEYKMTMEKLDVTVDIGDIVGGRDYLTGASMQKQIGRKIWTISEGKEKLEYKLEGES</sequence>
<reference evidence="1 2" key="1">
    <citation type="journal article" date="2021" name="ISME Commun">
        <title>Automated analysis of genomic sequences facilitates high-throughput and comprehensive description of bacteria.</title>
        <authorList>
            <person name="Hitch T.C.A."/>
        </authorList>
    </citation>
    <scope>NUCLEOTIDE SEQUENCE [LARGE SCALE GENOMIC DNA]</scope>
    <source>
        <strain evidence="1 2">H2_18</strain>
    </source>
</reference>
<gene>
    <name evidence="1" type="ORF">OCV51_01535</name>
</gene>
<organism evidence="1 2">
    <name type="scientific">Faecalicatena acetigenes</name>
    <dbReference type="NCBI Taxonomy" id="2981790"/>
    <lineage>
        <taxon>Bacteria</taxon>
        <taxon>Bacillati</taxon>
        <taxon>Bacillota</taxon>
        <taxon>Clostridia</taxon>
        <taxon>Lachnospirales</taxon>
        <taxon>Lachnospiraceae</taxon>
        <taxon>Faecalicatena</taxon>
    </lineage>
</organism>
<comment type="caution">
    <text evidence="1">The sequence shown here is derived from an EMBL/GenBank/DDBJ whole genome shotgun (WGS) entry which is preliminary data.</text>
</comment>
<accession>A0ABT2T907</accession>
<evidence type="ECO:0000313" key="1">
    <source>
        <dbReference type="EMBL" id="MCU6746351.1"/>
    </source>
</evidence>
<proteinExistence type="predicted"/>
<evidence type="ECO:0000313" key="2">
    <source>
        <dbReference type="Proteomes" id="UP001652394"/>
    </source>
</evidence>
<name>A0ABT2T907_9FIRM</name>
<dbReference type="EMBL" id="JAOQJX010000002">
    <property type="protein sequence ID" value="MCU6746351.1"/>
    <property type="molecule type" value="Genomic_DNA"/>
</dbReference>